<organism evidence="1">
    <name type="scientific">uncultured Desulfovibrio sp</name>
    <dbReference type="NCBI Taxonomy" id="167968"/>
    <lineage>
        <taxon>Bacteria</taxon>
        <taxon>Pseudomonadati</taxon>
        <taxon>Thermodesulfobacteriota</taxon>
        <taxon>Desulfovibrionia</taxon>
        <taxon>Desulfovibrionales</taxon>
        <taxon>Desulfovibrionaceae</taxon>
        <taxon>Desulfovibrio</taxon>
        <taxon>environmental samples</taxon>
    </lineage>
</organism>
<gene>
    <name evidence="1" type="ORF">KM92DES2_12917</name>
</gene>
<dbReference type="RefSeq" id="WP_296937027.1">
    <property type="nucleotide sequence ID" value="NZ_LT598928.1"/>
</dbReference>
<dbReference type="AlphaFoldDB" id="A0A212KEX6"/>
<reference evidence="1" key="1">
    <citation type="submission" date="2016-04" db="EMBL/GenBank/DDBJ databases">
        <authorList>
            <person name="Evans L.H."/>
            <person name="Alamgir A."/>
            <person name="Owens N."/>
            <person name="Weber N.D."/>
            <person name="Virtaneva K."/>
            <person name="Barbian K."/>
            <person name="Babar A."/>
            <person name="Rosenke K."/>
        </authorList>
    </citation>
    <scope>NUCLEOTIDE SEQUENCE</scope>
    <source>
        <strain evidence="1">92-2</strain>
    </source>
</reference>
<accession>A0A212KEX6</accession>
<sequence length="222" mass="23819">MSNNDYPGLVTSQHQKPRYTALVAVLTQPLVDAQALLASMPAAFDVDTAVGVQLDAVGLWVGITRVLRVPLSGVYFAWGVEGVGWSEGVWKGPYDPETGLTSLPDDVFRRLVKARIAANAWDGSIPGAYDVWESAFADTGSIILIQDNQDMSMVVGIAGMRPDAVTQALLMGNYIPLKPEGVRVSWYAVTQDGGPLMAWGCQADGLDGWGAGRWPTVLRPTN</sequence>
<dbReference type="Pfam" id="PF11041">
    <property type="entry name" value="Phage_Wedge1"/>
    <property type="match status" value="1"/>
</dbReference>
<evidence type="ECO:0008006" key="2">
    <source>
        <dbReference type="Google" id="ProtNLM"/>
    </source>
</evidence>
<evidence type="ECO:0000313" key="1">
    <source>
        <dbReference type="EMBL" id="SBW10197.1"/>
    </source>
</evidence>
<proteinExistence type="predicted"/>
<name>A0A212KEX6_9BACT</name>
<protein>
    <recommendedName>
        <fullName evidence="2">DUF2612 domain-containing protein</fullName>
    </recommendedName>
</protein>
<dbReference type="InterPro" id="IPR021283">
    <property type="entry name" value="Phage_Wedge1"/>
</dbReference>
<dbReference type="EMBL" id="FLUP01000001">
    <property type="protein sequence ID" value="SBW10197.1"/>
    <property type="molecule type" value="Genomic_DNA"/>
</dbReference>